<dbReference type="EMBL" id="FCNV02000030">
    <property type="protein sequence ID" value="SAL52652.1"/>
    <property type="molecule type" value="Genomic_DNA"/>
</dbReference>
<dbReference type="Proteomes" id="UP000198263">
    <property type="component" value="Unassembled WGS sequence"/>
</dbReference>
<dbReference type="RefSeq" id="WP_087129171.1">
    <property type="nucleotide sequence ID" value="NZ_FCNV02000030.1"/>
</dbReference>
<dbReference type="GO" id="GO:0006260">
    <property type="term" value="P:DNA replication"/>
    <property type="evidence" value="ECO:0007669"/>
    <property type="project" value="InterPro"/>
</dbReference>
<protein>
    <submittedName>
        <fullName evidence="2">Firmicute plasmid replication protein (RepL)</fullName>
    </submittedName>
</protein>
<gene>
    <name evidence="2" type="ORF">AWB72_05620</name>
</gene>
<organism evidence="2 3">
    <name type="scientific">Caballeronia concitans</name>
    <dbReference type="NCBI Taxonomy" id="1777133"/>
    <lineage>
        <taxon>Bacteria</taxon>
        <taxon>Pseudomonadati</taxon>
        <taxon>Pseudomonadota</taxon>
        <taxon>Betaproteobacteria</taxon>
        <taxon>Burkholderiales</taxon>
        <taxon>Burkholderiaceae</taxon>
        <taxon>Caballeronia</taxon>
    </lineage>
</organism>
<feature type="domain" description="Plasmid replication protein RepL" evidence="1">
    <location>
        <begin position="26"/>
        <end position="167"/>
    </location>
</feature>
<dbReference type="InterPro" id="IPR008813">
    <property type="entry name" value="Plasmid_replication_RepL"/>
</dbReference>
<evidence type="ECO:0000259" key="1">
    <source>
        <dbReference type="Pfam" id="PF05732"/>
    </source>
</evidence>
<name>A0A658R5M4_9BURK</name>
<evidence type="ECO:0000313" key="3">
    <source>
        <dbReference type="Proteomes" id="UP000198263"/>
    </source>
</evidence>
<dbReference type="AlphaFoldDB" id="A0A658R5M4"/>
<accession>A0A658R5M4</accession>
<sequence>MSVNLRKLEYSPTVNPLIEPQAIKVQRRYVRTRSSHDLLDPKTGEISGVATIHIVEERDDAEFVKVFADGVKAAFGLTLTGSRVFQAVLDVYQNTAMRGGYAESVELFWFDGKLDGRALDMSEKTFQRGLKELLEKGFLYPRAPSSYWVNPALFFKGDRVAFVKEYVRRRSDDDREQREAVQVDHEEA</sequence>
<proteinExistence type="predicted"/>
<dbReference type="GO" id="GO:0006276">
    <property type="term" value="P:plasmid maintenance"/>
    <property type="evidence" value="ECO:0007669"/>
    <property type="project" value="InterPro"/>
</dbReference>
<comment type="caution">
    <text evidence="2">The sequence shown here is derived from an EMBL/GenBank/DDBJ whole genome shotgun (WGS) entry which is preliminary data.</text>
</comment>
<dbReference type="OrthoDB" id="7924799at2"/>
<keyword evidence="3" id="KW-1185">Reference proteome</keyword>
<reference evidence="2 3" key="1">
    <citation type="submission" date="2016-01" db="EMBL/GenBank/DDBJ databases">
        <authorList>
            <person name="Peeters C."/>
        </authorList>
    </citation>
    <scope>NUCLEOTIDE SEQUENCE [LARGE SCALE GENOMIC DNA]</scope>
    <source>
        <strain evidence="2">LMG 29315</strain>
    </source>
</reference>
<evidence type="ECO:0000313" key="2">
    <source>
        <dbReference type="EMBL" id="SAL52652.1"/>
    </source>
</evidence>
<dbReference type="Pfam" id="PF05732">
    <property type="entry name" value="RepL"/>
    <property type="match status" value="1"/>
</dbReference>